<dbReference type="GO" id="GO:0031625">
    <property type="term" value="F:ubiquitin protein ligase binding"/>
    <property type="evidence" value="ECO:0007669"/>
    <property type="project" value="Ensembl"/>
</dbReference>
<accession>A0A6P3RLN7</accession>
<evidence type="ECO:0000256" key="5">
    <source>
        <dbReference type="ARBA" id="ARBA00022989"/>
    </source>
</evidence>
<keyword evidence="11" id="KW-1185">Reference proteome</keyword>
<evidence type="ECO:0000256" key="2">
    <source>
        <dbReference type="ARBA" id="ARBA00004294"/>
    </source>
</evidence>
<comment type="subcellular location">
    <subcellularLocation>
        <location evidence="1">Membrane</location>
        <topology evidence="1">Single-pass membrane protein</topology>
    </subcellularLocation>
    <subcellularLocation>
        <location evidence="2">Mitochondrion outer membrane</location>
    </subcellularLocation>
</comment>
<reference evidence="12" key="1">
    <citation type="submission" date="2025-08" db="UniProtKB">
        <authorList>
            <consortium name="RefSeq"/>
        </authorList>
    </citation>
    <scope>IDENTIFICATION</scope>
    <source>
        <tissue evidence="12">Kidney</tissue>
    </source>
</reference>
<dbReference type="GO" id="GO:0044233">
    <property type="term" value="C:mitochondria-associated endoplasmic reticulum membrane contact site"/>
    <property type="evidence" value="ECO:0007669"/>
    <property type="project" value="Ensembl"/>
</dbReference>
<sequence>MAGSSSNIKEEIEMSMVEELVPGSHGQDHERLRLAEMLERGSWSLGASQRRQKLDSKAAGSAAGQPVWNTSANQPKKAGAKLPMPKTSREQDHGDVPPQEYPRDLQAIKFRYENNPEADIIAEIGLEELNELEMEVMRSQLRVITRRLCALEDQGATARQREALFFTMLLSACLVNLWLWMRQ</sequence>
<keyword evidence="7 9" id="KW-0472">Membrane</keyword>
<evidence type="ECO:0000256" key="9">
    <source>
        <dbReference type="SAM" id="Phobius"/>
    </source>
</evidence>
<feature type="domain" description="Mff-like" evidence="10">
    <location>
        <begin position="114"/>
        <end position="182"/>
    </location>
</feature>
<dbReference type="Pfam" id="PF05644">
    <property type="entry name" value="Miff"/>
    <property type="match status" value="1"/>
</dbReference>
<dbReference type="PANTHER" id="PTHR21128:SF0">
    <property type="entry name" value="FETAL AND ADULT TESTIS-EXPRESSED TRANSCRIPT PROTEIN"/>
    <property type="match status" value="1"/>
</dbReference>
<dbReference type="GO" id="GO:0042802">
    <property type="term" value="F:identical protein binding"/>
    <property type="evidence" value="ECO:0007669"/>
    <property type="project" value="Ensembl"/>
</dbReference>
<name>A0A6P3RLN7_PTEVA</name>
<dbReference type="GO" id="GO:0051562">
    <property type="term" value="P:negative regulation of mitochondrial calcium ion concentration"/>
    <property type="evidence" value="ECO:0007669"/>
    <property type="project" value="Ensembl"/>
</dbReference>
<feature type="region of interest" description="Disordered" evidence="8">
    <location>
        <begin position="1"/>
        <end position="99"/>
    </location>
</feature>
<dbReference type="InterPro" id="IPR039153">
    <property type="entry name" value="FATE1"/>
</dbReference>
<feature type="transmembrane region" description="Helical" evidence="9">
    <location>
        <begin position="163"/>
        <end position="181"/>
    </location>
</feature>
<gene>
    <name evidence="12" type="primary">FATE1</name>
</gene>
<dbReference type="GO" id="GO:0043066">
    <property type="term" value="P:negative regulation of apoptotic process"/>
    <property type="evidence" value="ECO:0007669"/>
    <property type="project" value="Ensembl"/>
</dbReference>
<proteinExistence type="predicted"/>
<dbReference type="PANTHER" id="PTHR21128">
    <property type="entry name" value="FETAL AND ADULT TESTIS-EXPRESSED TRANSCRIPT PROTEIN"/>
    <property type="match status" value="1"/>
</dbReference>
<dbReference type="OrthoDB" id="5986838at2759"/>
<dbReference type="GO" id="GO:0005741">
    <property type="term" value="C:mitochondrial outer membrane"/>
    <property type="evidence" value="ECO:0007669"/>
    <property type="project" value="UniProtKB-SubCell"/>
</dbReference>
<keyword evidence="6" id="KW-0496">Mitochondrion</keyword>
<dbReference type="InterPro" id="IPR039433">
    <property type="entry name" value="Mff-like_dom"/>
</dbReference>
<organism evidence="11 12">
    <name type="scientific">Pteropus vampyrus</name>
    <name type="common">Large flying fox</name>
    <dbReference type="NCBI Taxonomy" id="132908"/>
    <lineage>
        <taxon>Eukaryota</taxon>
        <taxon>Metazoa</taxon>
        <taxon>Chordata</taxon>
        <taxon>Craniata</taxon>
        <taxon>Vertebrata</taxon>
        <taxon>Euteleostomi</taxon>
        <taxon>Mammalia</taxon>
        <taxon>Eutheria</taxon>
        <taxon>Laurasiatheria</taxon>
        <taxon>Chiroptera</taxon>
        <taxon>Yinpterochiroptera</taxon>
        <taxon>Pteropodoidea</taxon>
        <taxon>Pteropodidae</taxon>
        <taxon>Pteropodinae</taxon>
        <taxon>Pteropus</taxon>
    </lineage>
</organism>
<keyword evidence="4" id="KW-1000">Mitochondrion outer membrane</keyword>
<evidence type="ECO:0000256" key="8">
    <source>
        <dbReference type="SAM" id="MobiDB-lite"/>
    </source>
</evidence>
<dbReference type="CTD" id="89885"/>
<evidence type="ECO:0000256" key="1">
    <source>
        <dbReference type="ARBA" id="ARBA00004167"/>
    </source>
</evidence>
<evidence type="ECO:0000313" key="12">
    <source>
        <dbReference type="RefSeq" id="XP_011382339.1"/>
    </source>
</evidence>
<dbReference type="OMA" id="MEHGSQS"/>
<feature type="compositionally biased region" description="Basic and acidic residues" evidence="8">
    <location>
        <begin position="26"/>
        <end position="39"/>
    </location>
</feature>
<keyword evidence="5 9" id="KW-1133">Transmembrane helix</keyword>
<evidence type="ECO:0000256" key="6">
    <source>
        <dbReference type="ARBA" id="ARBA00023128"/>
    </source>
</evidence>
<dbReference type="GeneID" id="105308192"/>
<evidence type="ECO:0000256" key="3">
    <source>
        <dbReference type="ARBA" id="ARBA00022692"/>
    </source>
</evidence>
<dbReference type="AlphaFoldDB" id="A0A6P3RLN7"/>
<protein>
    <submittedName>
        <fullName evidence="12">Fetal and adult testis-expressed transcript protein</fullName>
    </submittedName>
</protein>
<dbReference type="KEGG" id="pvp:105308192"/>
<evidence type="ECO:0000256" key="4">
    <source>
        <dbReference type="ARBA" id="ARBA00022787"/>
    </source>
</evidence>
<evidence type="ECO:0000259" key="10">
    <source>
        <dbReference type="Pfam" id="PF05644"/>
    </source>
</evidence>
<evidence type="ECO:0000256" key="7">
    <source>
        <dbReference type="ARBA" id="ARBA00023136"/>
    </source>
</evidence>
<evidence type="ECO:0000313" key="11">
    <source>
        <dbReference type="Proteomes" id="UP000515202"/>
    </source>
</evidence>
<dbReference type="Proteomes" id="UP000515202">
    <property type="component" value="Unplaced"/>
</dbReference>
<dbReference type="RefSeq" id="XP_011382339.1">
    <property type="nucleotide sequence ID" value="XM_011384037.1"/>
</dbReference>
<keyword evidence="3 9" id="KW-0812">Transmembrane</keyword>
<dbReference type="GO" id="GO:0005783">
    <property type="term" value="C:endoplasmic reticulum"/>
    <property type="evidence" value="ECO:0007669"/>
    <property type="project" value="Ensembl"/>
</dbReference>